<protein>
    <submittedName>
        <fullName evidence="2">Uncharacterized protein</fullName>
    </submittedName>
</protein>
<feature type="region of interest" description="Disordered" evidence="1">
    <location>
        <begin position="115"/>
        <end position="241"/>
    </location>
</feature>
<feature type="compositionally biased region" description="Polar residues" evidence="1">
    <location>
        <begin position="173"/>
        <end position="189"/>
    </location>
</feature>
<reference evidence="2" key="1">
    <citation type="submission" date="2022-04" db="EMBL/GenBank/DDBJ databases">
        <title>Carnegiea gigantea Genome sequencing and assembly v2.</title>
        <authorList>
            <person name="Copetti D."/>
            <person name="Sanderson M.J."/>
            <person name="Burquez A."/>
            <person name="Wojciechowski M.F."/>
        </authorList>
    </citation>
    <scope>NUCLEOTIDE SEQUENCE</scope>
    <source>
        <strain evidence="2">SGP5-SGP5p</strain>
        <tissue evidence="2">Aerial part</tissue>
    </source>
</reference>
<evidence type="ECO:0000313" key="3">
    <source>
        <dbReference type="Proteomes" id="UP001153076"/>
    </source>
</evidence>
<dbReference type="AlphaFoldDB" id="A0A9Q1QP27"/>
<organism evidence="2 3">
    <name type="scientific">Carnegiea gigantea</name>
    <dbReference type="NCBI Taxonomy" id="171969"/>
    <lineage>
        <taxon>Eukaryota</taxon>
        <taxon>Viridiplantae</taxon>
        <taxon>Streptophyta</taxon>
        <taxon>Embryophyta</taxon>
        <taxon>Tracheophyta</taxon>
        <taxon>Spermatophyta</taxon>
        <taxon>Magnoliopsida</taxon>
        <taxon>eudicotyledons</taxon>
        <taxon>Gunneridae</taxon>
        <taxon>Pentapetalae</taxon>
        <taxon>Caryophyllales</taxon>
        <taxon>Cactineae</taxon>
        <taxon>Cactaceae</taxon>
        <taxon>Cactoideae</taxon>
        <taxon>Echinocereeae</taxon>
        <taxon>Carnegiea</taxon>
    </lineage>
</organism>
<accession>A0A9Q1QP27</accession>
<name>A0A9Q1QP27_9CARY</name>
<evidence type="ECO:0000256" key="1">
    <source>
        <dbReference type="SAM" id="MobiDB-lite"/>
    </source>
</evidence>
<gene>
    <name evidence="2" type="ORF">Cgig2_002469</name>
</gene>
<dbReference type="Proteomes" id="UP001153076">
    <property type="component" value="Unassembled WGS sequence"/>
</dbReference>
<proteinExistence type="predicted"/>
<keyword evidence="3" id="KW-1185">Reference proteome</keyword>
<dbReference type="PANTHER" id="PTHR34356:SF3">
    <property type="entry name" value="EXPRESSED PROTEIN"/>
    <property type="match status" value="1"/>
</dbReference>
<dbReference type="OrthoDB" id="784699at2759"/>
<comment type="caution">
    <text evidence="2">The sequence shown here is derived from an EMBL/GenBank/DDBJ whole genome shotgun (WGS) entry which is preliminary data.</text>
</comment>
<evidence type="ECO:0000313" key="2">
    <source>
        <dbReference type="EMBL" id="KAJ8449337.1"/>
    </source>
</evidence>
<dbReference type="PANTHER" id="PTHR34356">
    <property type="entry name" value="ANTIGENIC HEAT-STABLE PROTEIN"/>
    <property type="match status" value="1"/>
</dbReference>
<dbReference type="EMBL" id="JAKOGI010000022">
    <property type="protein sequence ID" value="KAJ8449337.1"/>
    <property type="molecule type" value="Genomic_DNA"/>
</dbReference>
<sequence length="241" mass="26037">MASDRKISAEDVISKLKDDGDFDRLRLKIIRQLKRNEDLRNNIVSVVKQSAALNRAGAENMKPRELCDAIHDEVREKVMSQISDGLWEIIRSGGGMKTEITETVQSVYSQLLNPQGLANGESHSSRGQVLPTKGAELSGSARVSGERSGLLSEGEVNAPPGFSLKNHVGSNPHEPQSQTKEAGPSSSRPQEPGRETHSHCSNGPLQTEDGDPSPPPGFSLNKRKQPSDSTDEDPDIPPGFG</sequence>